<dbReference type="AlphaFoldDB" id="A0AAP5AG60"/>
<evidence type="ECO:0000313" key="4">
    <source>
        <dbReference type="Proteomes" id="UP001226084"/>
    </source>
</evidence>
<gene>
    <name evidence="3" type="ORF">QE424_000700</name>
</gene>
<feature type="signal peptide" evidence="2">
    <location>
        <begin position="1"/>
        <end position="19"/>
    </location>
</feature>
<feature type="region of interest" description="Disordered" evidence="1">
    <location>
        <begin position="24"/>
        <end position="45"/>
    </location>
</feature>
<dbReference type="EMBL" id="JAUTAS010000001">
    <property type="protein sequence ID" value="MDQ1107541.1"/>
    <property type="molecule type" value="Genomic_DNA"/>
</dbReference>
<evidence type="ECO:0008006" key="5">
    <source>
        <dbReference type="Google" id="ProtNLM"/>
    </source>
</evidence>
<name>A0AAP5AG60_9GAMM</name>
<reference evidence="3" key="1">
    <citation type="submission" date="2023-07" db="EMBL/GenBank/DDBJ databases">
        <title>Functional and genomic diversity of the sorghum phyllosphere microbiome.</title>
        <authorList>
            <person name="Shade A."/>
        </authorList>
    </citation>
    <scope>NUCLEOTIDE SEQUENCE</scope>
    <source>
        <strain evidence="3">SORGH_AS_0457</strain>
    </source>
</reference>
<feature type="chain" id="PRO_5042861929" description="Lipoprotein" evidence="2">
    <location>
        <begin position="20"/>
        <end position="230"/>
    </location>
</feature>
<proteinExistence type="predicted"/>
<protein>
    <recommendedName>
        <fullName evidence="5">Lipoprotein</fullName>
    </recommendedName>
</protein>
<sequence length="230" mass="23908">MRRSRCLFIALGVVLVATACQREPGASAPDAAPAGTASIPTAQSPANGTLRWSNAVVWSGDLNACRQGEAAATRECLMKAMLAGGASDDAVTAAEQLSSAGELAHVVAWHDQDGVGVATVNYPFRANTNEGTRLIDASGKRIDVDNVQLDDTLRADPAVQALLATDPQATPFAPAQAAGTAPLDGGGVRLLYRTPLRECHACPDLGSVQMGYDFDAKRNFIAQQLVPVAP</sequence>
<dbReference type="Proteomes" id="UP001226084">
    <property type="component" value="Unassembled WGS sequence"/>
</dbReference>
<feature type="compositionally biased region" description="Low complexity" evidence="1">
    <location>
        <begin position="24"/>
        <end position="38"/>
    </location>
</feature>
<evidence type="ECO:0000256" key="2">
    <source>
        <dbReference type="SAM" id="SignalP"/>
    </source>
</evidence>
<evidence type="ECO:0000256" key="1">
    <source>
        <dbReference type="SAM" id="MobiDB-lite"/>
    </source>
</evidence>
<keyword evidence="2" id="KW-0732">Signal</keyword>
<dbReference type="RefSeq" id="WP_307106274.1">
    <property type="nucleotide sequence ID" value="NZ_JAUTAS010000001.1"/>
</dbReference>
<accession>A0AAP5AG60</accession>
<organism evidence="3 4">
    <name type="scientific">Stenotrophomonas rhizophila</name>
    <dbReference type="NCBI Taxonomy" id="216778"/>
    <lineage>
        <taxon>Bacteria</taxon>
        <taxon>Pseudomonadati</taxon>
        <taxon>Pseudomonadota</taxon>
        <taxon>Gammaproteobacteria</taxon>
        <taxon>Lysobacterales</taxon>
        <taxon>Lysobacteraceae</taxon>
        <taxon>Stenotrophomonas</taxon>
    </lineage>
</organism>
<dbReference type="PROSITE" id="PS51257">
    <property type="entry name" value="PROKAR_LIPOPROTEIN"/>
    <property type="match status" value="1"/>
</dbReference>
<comment type="caution">
    <text evidence="3">The sequence shown here is derived from an EMBL/GenBank/DDBJ whole genome shotgun (WGS) entry which is preliminary data.</text>
</comment>
<evidence type="ECO:0000313" key="3">
    <source>
        <dbReference type="EMBL" id="MDQ1107541.1"/>
    </source>
</evidence>